<name>A0A6I2MPC1_9FLAO</name>
<dbReference type="InterPro" id="IPR045057">
    <property type="entry name" value="Gcn5-rel_NAT"/>
</dbReference>
<dbReference type="PROSITE" id="PS51729">
    <property type="entry name" value="GNAT_YJDJ"/>
    <property type="match status" value="1"/>
</dbReference>
<feature type="domain" description="N-acetyltransferase" evidence="1">
    <location>
        <begin position="12"/>
        <end position="99"/>
    </location>
</feature>
<dbReference type="RefSeq" id="WP_154368699.1">
    <property type="nucleotide sequence ID" value="NZ_WKJH01000026.1"/>
</dbReference>
<sequence length="100" mass="11357">MNRKDATRIVQEDGMENGRFVLFENDIFAGEMIYTWKAKTTFSIDHTTVDPNFGGKGFGKLLVIQAVEFAKENGLKIEPLCSYAKKVIEKNQNLQEVLIN</sequence>
<dbReference type="SUPFAM" id="SSF55729">
    <property type="entry name" value="Acyl-CoA N-acyltransferases (Nat)"/>
    <property type="match status" value="1"/>
</dbReference>
<comment type="caution">
    <text evidence="2">The sequence shown here is derived from an EMBL/GenBank/DDBJ whole genome shotgun (WGS) entry which is preliminary data.</text>
</comment>
<dbReference type="InterPro" id="IPR031165">
    <property type="entry name" value="GNAT_YJDJ"/>
</dbReference>
<dbReference type="Gene3D" id="3.40.630.30">
    <property type="match status" value="1"/>
</dbReference>
<dbReference type="AlphaFoldDB" id="A0A6I2MPC1"/>
<accession>A0A6I2MPC1</accession>
<proteinExistence type="predicted"/>
<dbReference type="InterPro" id="IPR016181">
    <property type="entry name" value="Acyl_CoA_acyltransferase"/>
</dbReference>
<dbReference type="Pfam" id="PF14542">
    <property type="entry name" value="Acetyltransf_CG"/>
    <property type="match status" value="1"/>
</dbReference>
<dbReference type="GO" id="GO:0016740">
    <property type="term" value="F:transferase activity"/>
    <property type="evidence" value="ECO:0007669"/>
    <property type="project" value="UniProtKB-KW"/>
</dbReference>
<keyword evidence="3" id="KW-1185">Reference proteome</keyword>
<dbReference type="PANTHER" id="PTHR31435:SF10">
    <property type="entry name" value="BSR4717 PROTEIN"/>
    <property type="match status" value="1"/>
</dbReference>
<keyword evidence="2" id="KW-0808">Transferase</keyword>
<dbReference type="CDD" id="cd04301">
    <property type="entry name" value="NAT_SF"/>
    <property type="match status" value="1"/>
</dbReference>
<dbReference type="OrthoDB" id="9793389at2"/>
<evidence type="ECO:0000313" key="3">
    <source>
        <dbReference type="Proteomes" id="UP000443153"/>
    </source>
</evidence>
<organism evidence="2 3">
    <name type="scientific">Maribacter luteus</name>
    <dbReference type="NCBI Taxonomy" id="2594478"/>
    <lineage>
        <taxon>Bacteria</taxon>
        <taxon>Pseudomonadati</taxon>
        <taxon>Bacteroidota</taxon>
        <taxon>Flavobacteriia</taxon>
        <taxon>Flavobacteriales</taxon>
        <taxon>Flavobacteriaceae</taxon>
        <taxon>Maribacter</taxon>
    </lineage>
</organism>
<evidence type="ECO:0000259" key="1">
    <source>
        <dbReference type="PROSITE" id="PS51729"/>
    </source>
</evidence>
<dbReference type="Proteomes" id="UP000443153">
    <property type="component" value="Unassembled WGS sequence"/>
</dbReference>
<dbReference type="EMBL" id="WKJH01000026">
    <property type="protein sequence ID" value="MRX65651.1"/>
    <property type="molecule type" value="Genomic_DNA"/>
</dbReference>
<reference evidence="2 3" key="1">
    <citation type="submission" date="2019-11" db="EMBL/GenBank/DDBJ databases">
        <title>Maribacter lutea sp. nov., a marine bacterium isolated from intertidal sand.</title>
        <authorList>
            <person name="Liu A."/>
        </authorList>
    </citation>
    <scope>NUCLEOTIDE SEQUENCE [LARGE SCALE GENOMIC DNA]</scope>
    <source>
        <strain evidence="2 3">RZ05</strain>
    </source>
</reference>
<gene>
    <name evidence="2" type="ORF">GJ691_15970</name>
</gene>
<protein>
    <submittedName>
        <fullName evidence="2">GNAT family N-acetyltransferase</fullName>
    </submittedName>
</protein>
<evidence type="ECO:0000313" key="2">
    <source>
        <dbReference type="EMBL" id="MRX65651.1"/>
    </source>
</evidence>
<dbReference type="PANTHER" id="PTHR31435">
    <property type="entry name" value="PROTEIN NATD1"/>
    <property type="match status" value="1"/>
</dbReference>